<comment type="caution">
    <text evidence="2">The sequence shown here is derived from an EMBL/GenBank/DDBJ whole genome shotgun (WGS) entry which is preliminary data.</text>
</comment>
<feature type="transmembrane region" description="Helical" evidence="1">
    <location>
        <begin position="57"/>
        <end position="78"/>
    </location>
</feature>
<keyword evidence="1" id="KW-1133">Transmembrane helix</keyword>
<evidence type="ECO:0000313" key="2">
    <source>
        <dbReference type="EMBL" id="CAE6795692.1"/>
    </source>
</evidence>
<evidence type="ECO:0000256" key="1">
    <source>
        <dbReference type="SAM" id="Phobius"/>
    </source>
</evidence>
<accession>A0ABM8S8V8</accession>
<dbReference type="RefSeq" id="WP_213044040.1">
    <property type="nucleotide sequence ID" value="NZ_CAJNBJ010000020.1"/>
</dbReference>
<keyword evidence="1" id="KW-0472">Membrane</keyword>
<gene>
    <name evidence="2" type="ORF">NSPZN2_70079</name>
</gene>
<name>A0ABM8S8V8_9BACT</name>
<proteinExistence type="predicted"/>
<dbReference type="EMBL" id="CAJNBJ010000020">
    <property type="protein sequence ID" value="CAE6795692.1"/>
    <property type="molecule type" value="Genomic_DNA"/>
</dbReference>
<keyword evidence="3" id="KW-1185">Reference proteome</keyword>
<keyword evidence="1" id="KW-0812">Transmembrane</keyword>
<dbReference type="Proteomes" id="UP000675880">
    <property type="component" value="Unassembled WGS sequence"/>
</dbReference>
<reference evidence="2 3" key="1">
    <citation type="submission" date="2021-02" db="EMBL/GenBank/DDBJ databases">
        <authorList>
            <person name="Han P."/>
        </authorList>
    </citation>
    <scope>NUCLEOTIDE SEQUENCE [LARGE SCALE GENOMIC DNA]</scope>
    <source>
        <strain evidence="2">Candidatus Nitrospira sp. ZN2</strain>
    </source>
</reference>
<evidence type="ECO:0000313" key="3">
    <source>
        <dbReference type="Proteomes" id="UP000675880"/>
    </source>
</evidence>
<protein>
    <submittedName>
        <fullName evidence="2">Uncharacterized protein</fullName>
    </submittedName>
</protein>
<sequence length="86" mass="9712">MTPSIRCPFQRRSIPRHHPFWPPNSNQIDSGIRTIYDLSKGIALFGVFVPLVTFNGVWYKLVLAVSAGLAFFLTAWYLEGRNGSTL</sequence>
<organism evidence="2 3">
    <name type="scientific">Nitrospira defluvii</name>
    <dbReference type="NCBI Taxonomy" id="330214"/>
    <lineage>
        <taxon>Bacteria</taxon>
        <taxon>Pseudomonadati</taxon>
        <taxon>Nitrospirota</taxon>
        <taxon>Nitrospiria</taxon>
        <taxon>Nitrospirales</taxon>
        <taxon>Nitrospiraceae</taxon>
        <taxon>Nitrospira</taxon>
    </lineage>
</organism>